<sequence>MADGSSKPIEDVEVGDEVLATDPETGRTEAKPVTALITSKSAKNLVRITVDTDGERGDSTGAIIATDNHPFWLVGQPQIVPRAGDRPRGVADPPVRLVCPQAR</sequence>
<evidence type="ECO:0000313" key="3">
    <source>
        <dbReference type="Proteomes" id="UP000198923"/>
    </source>
</evidence>
<proteinExistence type="predicted"/>
<evidence type="ECO:0000313" key="2">
    <source>
        <dbReference type="EMBL" id="SDI59524.1"/>
    </source>
</evidence>
<dbReference type="InterPro" id="IPR036844">
    <property type="entry name" value="Hint_dom_sf"/>
</dbReference>
<dbReference type="CDD" id="cd00081">
    <property type="entry name" value="Hint"/>
    <property type="match status" value="1"/>
</dbReference>
<dbReference type="Pfam" id="PF07591">
    <property type="entry name" value="PT-HINT"/>
    <property type="match status" value="1"/>
</dbReference>
<dbReference type="Proteomes" id="UP000198923">
    <property type="component" value="Unassembled WGS sequence"/>
</dbReference>
<dbReference type="Gene3D" id="2.170.16.10">
    <property type="entry name" value="Hedgehog/Intein (Hint) domain"/>
    <property type="match status" value="1"/>
</dbReference>
<organism evidence="2 3">
    <name type="scientific">Sinosporangium album</name>
    <dbReference type="NCBI Taxonomy" id="504805"/>
    <lineage>
        <taxon>Bacteria</taxon>
        <taxon>Bacillati</taxon>
        <taxon>Actinomycetota</taxon>
        <taxon>Actinomycetes</taxon>
        <taxon>Streptosporangiales</taxon>
        <taxon>Streptosporangiaceae</taxon>
        <taxon>Sinosporangium</taxon>
    </lineage>
</organism>
<reference evidence="2 3" key="1">
    <citation type="submission" date="2016-10" db="EMBL/GenBank/DDBJ databases">
        <authorList>
            <person name="de Groot N.N."/>
        </authorList>
    </citation>
    <scope>NUCLEOTIDE SEQUENCE [LARGE SCALE GENOMIC DNA]</scope>
    <source>
        <strain evidence="2 3">CPCC 201354</strain>
    </source>
</reference>
<accession>A0A1G8LUZ9</accession>
<dbReference type="EMBL" id="FNCN01000083">
    <property type="protein sequence ID" value="SDI59524.1"/>
    <property type="molecule type" value="Genomic_DNA"/>
</dbReference>
<protein>
    <submittedName>
        <fullName evidence="2">Pretoxin HINT domain-containing protein</fullName>
    </submittedName>
</protein>
<dbReference type="AlphaFoldDB" id="A0A1G8LUZ9"/>
<keyword evidence="3" id="KW-1185">Reference proteome</keyword>
<name>A0A1G8LUZ9_9ACTN</name>
<dbReference type="SUPFAM" id="SSF51294">
    <property type="entry name" value="Hedgehog/intein (Hint) domain"/>
    <property type="match status" value="1"/>
</dbReference>
<feature type="region of interest" description="Disordered" evidence="1">
    <location>
        <begin position="1"/>
        <end position="29"/>
    </location>
</feature>
<evidence type="ECO:0000256" key="1">
    <source>
        <dbReference type="SAM" id="MobiDB-lite"/>
    </source>
</evidence>
<dbReference type="STRING" id="504805.SAMN05421505_1831"/>
<gene>
    <name evidence="2" type="ORF">SAMN05421505_1831</name>
</gene>